<evidence type="ECO:0000313" key="1">
    <source>
        <dbReference type="EMBL" id="MBB6059411.1"/>
    </source>
</evidence>
<dbReference type="EMBL" id="JACHGG010000003">
    <property type="protein sequence ID" value="MBB6059411.1"/>
    <property type="molecule type" value="Genomic_DNA"/>
</dbReference>
<dbReference type="Proteomes" id="UP000532746">
    <property type="component" value="Unassembled WGS sequence"/>
</dbReference>
<name>A0A7W9T0Y6_9BACT</name>
<evidence type="ECO:0000313" key="2">
    <source>
        <dbReference type="Proteomes" id="UP000532746"/>
    </source>
</evidence>
<reference evidence="1 2" key="1">
    <citation type="submission" date="2020-08" db="EMBL/GenBank/DDBJ databases">
        <title>Genomic Encyclopedia of Type Strains, Phase IV (KMG-IV): sequencing the most valuable type-strain genomes for metagenomic binning, comparative biology and taxonomic classification.</title>
        <authorList>
            <person name="Goeker M."/>
        </authorList>
    </citation>
    <scope>NUCLEOTIDE SEQUENCE [LARGE SCALE GENOMIC DNA]</scope>
    <source>
        <strain evidence="1 2">DSM 26718</strain>
    </source>
</reference>
<protein>
    <submittedName>
        <fullName evidence="1">Uncharacterized protein</fullName>
    </submittedName>
</protein>
<comment type="caution">
    <text evidence="1">The sequence shown here is derived from an EMBL/GenBank/DDBJ whole genome shotgun (WGS) entry which is preliminary data.</text>
</comment>
<dbReference type="AlphaFoldDB" id="A0A7W9T0Y6"/>
<proteinExistence type="predicted"/>
<organism evidence="1 2">
    <name type="scientific">Hymenobacter luteus</name>
    <dbReference type="NCBI Taxonomy" id="1411122"/>
    <lineage>
        <taxon>Bacteria</taxon>
        <taxon>Pseudomonadati</taxon>
        <taxon>Bacteroidota</taxon>
        <taxon>Cytophagia</taxon>
        <taxon>Cytophagales</taxon>
        <taxon>Hymenobacteraceae</taxon>
        <taxon>Hymenobacter</taxon>
    </lineage>
</organism>
<accession>A0A7W9T0Y6</accession>
<gene>
    <name evidence="1" type="ORF">HNQ93_002271</name>
</gene>
<keyword evidence="2" id="KW-1185">Reference proteome</keyword>
<sequence length="34" mass="3446">MAAAARTISNPHAADVRQLVQTLNSLVAASVTAP</sequence>